<keyword evidence="8" id="KW-1185">Reference proteome</keyword>
<dbReference type="AlphaFoldDB" id="A0A8T2IFY3"/>
<feature type="transmembrane region" description="Helical" evidence="6">
    <location>
        <begin position="9"/>
        <end position="30"/>
    </location>
</feature>
<proteinExistence type="inferred from homology"/>
<comment type="caution">
    <text evidence="7">The sequence shown here is derived from an EMBL/GenBank/DDBJ whole genome shotgun (WGS) entry which is preliminary data.</text>
</comment>
<sequence length="202" mass="21921">MCTGKCSRFVGLSLFPFSAICIIANLFLFFPGWSVDWVKNANEYITPEVYFLGGIIGGGVLVLVPAVHIQATGSRENCCNNRCGMFLSIIFAVIGGVGAIYALAVSVLGMVNGPVCLHKDPSHNELIWGQPFKSSLEKFSNESYLFNKNLWSVCEKPEGVTEFNIVLFSIILVASIIQLALCTIQIVNGLVGCLCGTCQKRN</sequence>
<evidence type="ECO:0000256" key="2">
    <source>
        <dbReference type="ARBA" id="ARBA00006193"/>
    </source>
</evidence>
<dbReference type="PANTHER" id="PTHR14198">
    <property type="entry name" value="TRANSMEMBRANE 4 L6 FAMILY MEMBER 1-RELATED"/>
    <property type="match status" value="1"/>
</dbReference>
<organism evidence="7 8">
    <name type="scientific">Hymenochirus boettgeri</name>
    <name type="common">Congo dwarf clawed frog</name>
    <dbReference type="NCBI Taxonomy" id="247094"/>
    <lineage>
        <taxon>Eukaryota</taxon>
        <taxon>Metazoa</taxon>
        <taxon>Chordata</taxon>
        <taxon>Craniata</taxon>
        <taxon>Vertebrata</taxon>
        <taxon>Euteleostomi</taxon>
        <taxon>Amphibia</taxon>
        <taxon>Batrachia</taxon>
        <taxon>Anura</taxon>
        <taxon>Pipoidea</taxon>
        <taxon>Pipidae</taxon>
        <taxon>Pipinae</taxon>
        <taxon>Hymenochirus</taxon>
    </lineage>
</organism>
<dbReference type="Pfam" id="PF05805">
    <property type="entry name" value="L6_membrane"/>
    <property type="match status" value="1"/>
</dbReference>
<feature type="transmembrane region" description="Helical" evidence="6">
    <location>
        <begin position="50"/>
        <end position="71"/>
    </location>
</feature>
<evidence type="ECO:0000256" key="3">
    <source>
        <dbReference type="ARBA" id="ARBA00022692"/>
    </source>
</evidence>
<dbReference type="Proteomes" id="UP000812440">
    <property type="component" value="Unassembled WGS sequence"/>
</dbReference>
<evidence type="ECO:0000256" key="5">
    <source>
        <dbReference type="ARBA" id="ARBA00023136"/>
    </source>
</evidence>
<dbReference type="InterPro" id="IPR008661">
    <property type="entry name" value="L6_membrane"/>
</dbReference>
<dbReference type="PANTHER" id="PTHR14198:SF23">
    <property type="entry name" value="SI:CH211-137I24.10"/>
    <property type="match status" value="1"/>
</dbReference>
<dbReference type="GO" id="GO:0016020">
    <property type="term" value="C:membrane"/>
    <property type="evidence" value="ECO:0007669"/>
    <property type="project" value="UniProtKB-SubCell"/>
</dbReference>
<dbReference type="EMBL" id="JAACNH010000135">
    <property type="protein sequence ID" value="KAG8431559.1"/>
    <property type="molecule type" value="Genomic_DNA"/>
</dbReference>
<evidence type="ECO:0000313" key="8">
    <source>
        <dbReference type="Proteomes" id="UP000812440"/>
    </source>
</evidence>
<evidence type="ECO:0000313" key="7">
    <source>
        <dbReference type="EMBL" id="KAG8431559.1"/>
    </source>
</evidence>
<keyword evidence="3 6" id="KW-0812">Transmembrane</keyword>
<feature type="transmembrane region" description="Helical" evidence="6">
    <location>
        <begin position="165"/>
        <end position="191"/>
    </location>
</feature>
<comment type="subcellular location">
    <subcellularLocation>
        <location evidence="1">Membrane</location>
        <topology evidence="1">Multi-pass membrane protein</topology>
    </subcellularLocation>
</comment>
<accession>A0A8T2IFY3</accession>
<dbReference type="OrthoDB" id="9449742at2759"/>
<comment type="similarity">
    <text evidence="2">Belongs to the L6 tetraspanin family.</text>
</comment>
<name>A0A8T2IFY3_9PIPI</name>
<keyword evidence="4 6" id="KW-1133">Transmembrane helix</keyword>
<evidence type="ECO:0000256" key="6">
    <source>
        <dbReference type="SAM" id="Phobius"/>
    </source>
</evidence>
<feature type="transmembrane region" description="Helical" evidence="6">
    <location>
        <begin position="83"/>
        <end position="104"/>
    </location>
</feature>
<keyword evidence="5 6" id="KW-0472">Membrane</keyword>
<protein>
    <submittedName>
        <fullName evidence="7">Uncharacterized protein</fullName>
    </submittedName>
</protein>
<evidence type="ECO:0000256" key="4">
    <source>
        <dbReference type="ARBA" id="ARBA00022989"/>
    </source>
</evidence>
<evidence type="ECO:0000256" key="1">
    <source>
        <dbReference type="ARBA" id="ARBA00004141"/>
    </source>
</evidence>
<gene>
    <name evidence="7" type="ORF">GDO86_018161</name>
</gene>
<reference evidence="7" key="1">
    <citation type="thesis" date="2020" institute="ProQuest LLC" country="789 East Eisenhower Parkway, Ann Arbor, MI, USA">
        <title>Comparative Genomics and Chromosome Evolution.</title>
        <authorList>
            <person name="Mudd A.B."/>
        </authorList>
    </citation>
    <scope>NUCLEOTIDE SEQUENCE</scope>
    <source>
        <strain evidence="7">Female2</strain>
        <tissue evidence="7">Blood</tissue>
    </source>
</reference>